<keyword evidence="2" id="KW-0472">Membrane</keyword>
<evidence type="ECO:0000256" key="1">
    <source>
        <dbReference type="SAM" id="MobiDB-lite"/>
    </source>
</evidence>
<reference evidence="3" key="1">
    <citation type="submission" date="2023-03" db="EMBL/GenBank/DDBJ databases">
        <title>Massive genome expansion in bonnet fungi (Mycena s.s.) driven by repeated elements and novel gene families across ecological guilds.</title>
        <authorList>
            <consortium name="Lawrence Berkeley National Laboratory"/>
            <person name="Harder C.B."/>
            <person name="Miyauchi S."/>
            <person name="Viragh M."/>
            <person name="Kuo A."/>
            <person name="Thoen E."/>
            <person name="Andreopoulos B."/>
            <person name="Lu D."/>
            <person name="Skrede I."/>
            <person name="Drula E."/>
            <person name="Henrissat B."/>
            <person name="Morin E."/>
            <person name="Kohler A."/>
            <person name="Barry K."/>
            <person name="LaButti K."/>
            <person name="Morin E."/>
            <person name="Salamov A."/>
            <person name="Lipzen A."/>
            <person name="Mereny Z."/>
            <person name="Hegedus B."/>
            <person name="Baldrian P."/>
            <person name="Stursova M."/>
            <person name="Weitz H."/>
            <person name="Taylor A."/>
            <person name="Grigoriev I.V."/>
            <person name="Nagy L.G."/>
            <person name="Martin F."/>
            <person name="Kauserud H."/>
        </authorList>
    </citation>
    <scope>NUCLEOTIDE SEQUENCE</scope>
    <source>
        <strain evidence="3">CBHHK200</strain>
    </source>
</reference>
<keyword evidence="2" id="KW-1133">Transmembrane helix</keyword>
<name>A0AAD6T2A7_9AGAR</name>
<protein>
    <submittedName>
        <fullName evidence="3">Uncharacterized protein</fullName>
    </submittedName>
</protein>
<keyword evidence="2" id="KW-0812">Transmembrane</keyword>
<comment type="caution">
    <text evidence="3">The sequence shown here is derived from an EMBL/GenBank/DDBJ whole genome shotgun (WGS) entry which is preliminary data.</text>
</comment>
<evidence type="ECO:0000256" key="2">
    <source>
        <dbReference type="SAM" id="Phobius"/>
    </source>
</evidence>
<dbReference type="EMBL" id="JARJCM010000034">
    <property type="protein sequence ID" value="KAJ7038025.1"/>
    <property type="molecule type" value="Genomic_DNA"/>
</dbReference>
<feature type="transmembrane region" description="Helical" evidence="2">
    <location>
        <begin position="42"/>
        <end position="62"/>
    </location>
</feature>
<evidence type="ECO:0000313" key="3">
    <source>
        <dbReference type="EMBL" id="KAJ7038025.1"/>
    </source>
</evidence>
<feature type="compositionally biased region" description="Low complexity" evidence="1">
    <location>
        <begin position="7"/>
        <end position="28"/>
    </location>
</feature>
<sequence length="117" mass="12145">MALQTEAPTSTSPSSTGTASAAASDSSDTGGGGFSLSASPPLILAFLAVGVFGIAMVVFCAWRRLAAGRRNWVAPPDSRSIGETPKLWDVWSPPQDSGITAEWHNIQVKPLNTFPGS</sequence>
<organism evidence="3 4">
    <name type="scientific">Mycena alexandri</name>
    <dbReference type="NCBI Taxonomy" id="1745969"/>
    <lineage>
        <taxon>Eukaryota</taxon>
        <taxon>Fungi</taxon>
        <taxon>Dikarya</taxon>
        <taxon>Basidiomycota</taxon>
        <taxon>Agaricomycotina</taxon>
        <taxon>Agaricomycetes</taxon>
        <taxon>Agaricomycetidae</taxon>
        <taxon>Agaricales</taxon>
        <taxon>Marasmiineae</taxon>
        <taxon>Mycenaceae</taxon>
        <taxon>Mycena</taxon>
    </lineage>
</organism>
<evidence type="ECO:0000313" key="4">
    <source>
        <dbReference type="Proteomes" id="UP001218188"/>
    </source>
</evidence>
<dbReference type="Proteomes" id="UP001218188">
    <property type="component" value="Unassembled WGS sequence"/>
</dbReference>
<gene>
    <name evidence="3" type="ORF">C8F04DRAFT_1091120</name>
</gene>
<proteinExistence type="predicted"/>
<accession>A0AAD6T2A7</accession>
<dbReference type="AlphaFoldDB" id="A0AAD6T2A7"/>
<feature type="region of interest" description="Disordered" evidence="1">
    <location>
        <begin position="1"/>
        <end position="32"/>
    </location>
</feature>
<keyword evidence="4" id="KW-1185">Reference proteome</keyword>